<feature type="transmembrane region" description="Helical" evidence="1">
    <location>
        <begin position="58"/>
        <end position="75"/>
    </location>
</feature>
<dbReference type="Pfam" id="PF02517">
    <property type="entry name" value="Rce1-like"/>
    <property type="match status" value="1"/>
</dbReference>
<dbReference type="Proteomes" id="UP001314263">
    <property type="component" value="Unassembled WGS sequence"/>
</dbReference>
<evidence type="ECO:0000313" key="3">
    <source>
        <dbReference type="EMBL" id="CAK0785399.1"/>
    </source>
</evidence>
<protein>
    <recommendedName>
        <fullName evidence="2">CAAX prenyl protease 2/Lysostaphin resistance protein A-like domain-containing protein</fullName>
    </recommendedName>
</protein>
<proteinExistence type="predicted"/>
<gene>
    <name evidence="3" type="ORF">CVIRNUC_008608</name>
</gene>
<keyword evidence="1" id="KW-0472">Membrane</keyword>
<keyword evidence="1" id="KW-1133">Transmembrane helix</keyword>
<accession>A0AAV1IDG6</accession>
<feature type="transmembrane region" description="Helical" evidence="1">
    <location>
        <begin position="95"/>
        <end position="116"/>
    </location>
</feature>
<sequence length="190" mass="20099">MAVSELYQNVLKRLAASVATTPTAADWGQVSLIVAATCAVSLPIGLSTKFFEWKPVTLAQAIGPALSTIIAPGFTEEAIFRAAMLPHPKVNPGAFPPNAAAFAASALLPLIIFVAYHLVNPDRRTRAVFWDARFLTLAAILGIGCTAAYYVTGGSLVAAALAHWLPVQLWLFLLGGLDKTQPLDASAKKE</sequence>
<name>A0AAV1IDG6_9CHLO</name>
<organism evidence="3 4">
    <name type="scientific">Coccomyxa viridis</name>
    <dbReference type="NCBI Taxonomy" id="1274662"/>
    <lineage>
        <taxon>Eukaryota</taxon>
        <taxon>Viridiplantae</taxon>
        <taxon>Chlorophyta</taxon>
        <taxon>core chlorophytes</taxon>
        <taxon>Trebouxiophyceae</taxon>
        <taxon>Trebouxiophyceae incertae sedis</taxon>
        <taxon>Coccomyxaceae</taxon>
        <taxon>Coccomyxa</taxon>
    </lineage>
</organism>
<evidence type="ECO:0000256" key="1">
    <source>
        <dbReference type="SAM" id="Phobius"/>
    </source>
</evidence>
<dbReference type="InterPro" id="IPR003675">
    <property type="entry name" value="Rce1/LyrA-like_dom"/>
</dbReference>
<feature type="transmembrane region" description="Helical" evidence="1">
    <location>
        <begin position="27"/>
        <end position="46"/>
    </location>
</feature>
<evidence type="ECO:0000259" key="2">
    <source>
        <dbReference type="Pfam" id="PF02517"/>
    </source>
</evidence>
<keyword evidence="1" id="KW-0812">Transmembrane</keyword>
<dbReference type="GO" id="GO:0004175">
    <property type="term" value="F:endopeptidase activity"/>
    <property type="evidence" value="ECO:0007669"/>
    <property type="project" value="UniProtKB-ARBA"/>
</dbReference>
<dbReference type="EMBL" id="CAUYUE010000012">
    <property type="protein sequence ID" value="CAK0785399.1"/>
    <property type="molecule type" value="Genomic_DNA"/>
</dbReference>
<evidence type="ECO:0000313" key="4">
    <source>
        <dbReference type="Proteomes" id="UP001314263"/>
    </source>
</evidence>
<keyword evidence="4" id="KW-1185">Reference proteome</keyword>
<comment type="caution">
    <text evidence="3">The sequence shown here is derived from an EMBL/GenBank/DDBJ whole genome shotgun (WGS) entry which is preliminary data.</text>
</comment>
<dbReference type="GO" id="GO:0080120">
    <property type="term" value="P:CAAX-box protein maturation"/>
    <property type="evidence" value="ECO:0007669"/>
    <property type="project" value="UniProtKB-ARBA"/>
</dbReference>
<dbReference type="AlphaFoldDB" id="A0AAV1IDG6"/>
<reference evidence="3 4" key="1">
    <citation type="submission" date="2023-10" db="EMBL/GenBank/DDBJ databases">
        <authorList>
            <person name="Maclean D."/>
            <person name="Macfadyen A."/>
        </authorList>
    </citation>
    <scope>NUCLEOTIDE SEQUENCE [LARGE SCALE GENOMIC DNA]</scope>
</reference>
<feature type="domain" description="CAAX prenyl protease 2/Lysostaphin resistance protein A-like" evidence="2">
    <location>
        <begin position="64"/>
        <end position="165"/>
    </location>
</feature>